<keyword evidence="3" id="KW-1185">Reference proteome</keyword>
<proteinExistence type="predicted"/>
<dbReference type="InterPro" id="IPR029071">
    <property type="entry name" value="Ubiquitin-like_domsf"/>
</dbReference>
<reference evidence="3" key="1">
    <citation type="journal article" date="2008" name="Nat. Genet.">
        <title>The Pristionchus pacificus genome provides a unique perspective on nematode lifestyle and parasitism.</title>
        <authorList>
            <person name="Dieterich C."/>
            <person name="Clifton S.W."/>
            <person name="Schuster L.N."/>
            <person name="Chinwalla A."/>
            <person name="Delehaunty K."/>
            <person name="Dinkelacker I."/>
            <person name="Fulton L."/>
            <person name="Fulton R."/>
            <person name="Godfrey J."/>
            <person name="Minx P."/>
            <person name="Mitreva M."/>
            <person name="Roeseler W."/>
            <person name="Tian H."/>
            <person name="Witte H."/>
            <person name="Yang S.P."/>
            <person name="Wilson R.K."/>
            <person name="Sommer R.J."/>
        </authorList>
    </citation>
    <scope>NUCLEOTIDE SEQUENCE [LARGE SCALE GENOMIC DNA]</scope>
    <source>
        <strain evidence="3">PS312</strain>
    </source>
</reference>
<dbReference type="Proteomes" id="UP000005239">
    <property type="component" value="Unassembled WGS sequence"/>
</dbReference>
<accession>A0A8R1V2Q4</accession>
<reference evidence="2" key="2">
    <citation type="submission" date="2022-06" db="UniProtKB">
        <authorList>
            <consortium name="EnsemblMetazoa"/>
        </authorList>
    </citation>
    <scope>IDENTIFICATION</scope>
    <source>
        <strain evidence="2">PS312</strain>
    </source>
</reference>
<dbReference type="Gene3D" id="3.10.20.90">
    <property type="entry name" value="Phosphatidylinositol 3-kinase Catalytic Subunit, Chain A, domain 1"/>
    <property type="match status" value="1"/>
</dbReference>
<protein>
    <recommendedName>
        <fullName evidence="4">Ubiquitin-like domain-containing protein</fullName>
    </recommendedName>
</protein>
<dbReference type="AlphaFoldDB" id="A0A8R1V2Q4"/>
<feature type="compositionally biased region" description="Polar residues" evidence="1">
    <location>
        <begin position="1"/>
        <end position="15"/>
    </location>
</feature>
<evidence type="ECO:0008006" key="4">
    <source>
        <dbReference type="Google" id="ProtNLM"/>
    </source>
</evidence>
<feature type="compositionally biased region" description="Low complexity" evidence="1">
    <location>
        <begin position="22"/>
        <end position="37"/>
    </location>
</feature>
<evidence type="ECO:0000256" key="1">
    <source>
        <dbReference type="SAM" id="MobiDB-lite"/>
    </source>
</evidence>
<evidence type="ECO:0000313" key="3">
    <source>
        <dbReference type="Proteomes" id="UP000005239"/>
    </source>
</evidence>
<feature type="region of interest" description="Disordered" evidence="1">
    <location>
        <begin position="1"/>
        <end position="111"/>
    </location>
</feature>
<sequence>FRLAMSSQDCSTAQSPPIDGMSTNSTMSSISSESCTTARPHSPDLERPTSKKSRYDESSSEDDDYYSNFDKMLARSKKAAKNPEPKYEPEEKKAPTPKLISSSDSESDVEEIKEENTLELLKKKGSKFNAERQKVIAAEMDKIKQMALVREAEEGARPDMEYRDPNAREAESRLRRLKEDRKALNRRSLEYVDCVVIDNYGPRTESDYDTHGSHINARKDPEVTFLLQDLHMNDSKIEKLVYDAPMRSLVDRITKRWKCNEIEVVLTLEGGLPVTDLDQSPMQLNVPLEGIYTVSAVFVPSKKVFREEPTPRDPNMISIKFQSGQGKPTILEMNKNSPFSEILSKVAEGLKMESVGKMVFDNEKVDFSSTPIDLDMDDEDCMDVYAA</sequence>
<dbReference type="SUPFAM" id="SSF54236">
    <property type="entry name" value="Ubiquitin-like"/>
    <property type="match status" value="1"/>
</dbReference>
<dbReference type="CDD" id="cd01763">
    <property type="entry name" value="Ubl_SUMO_like"/>
    <property type="match status" value="1"/>
</dbReference>
<name>A0A8R1V2Q4_PRIPA</name>
<gene>
    <name evidence="2" type="primary">WBGene00304552</name>
</gene>
<evidence type="ECO:0000313" key="2">
    <source>
        <dbReference type="EnsemblMetazoa" id="PPA46773.1"/>
    </source>
</evidence>
<organism evidence="2 3">
    <name type="scientific">Pristionchus pacificus</name>
    <name type="common">Parasitic nematode worm</name>
    <dbReference type="NCBI Taxonomy" id="54126"/>
    <lineage>
        <taxon>Eukaryota</taxon>
        <taxon>Metazoa</taxon>
        <taxon>Ecdysozoa</taxon>
        <taxon>Nematoda</taxon>
        <taxon>Chromadorea</taxon>
        <taxon>Rhabditida</taxon>
        <taxon>Rhabditina</taxon>
        <taxon>Diplogasteromorpha</taxon>
        <taxon>Diplogasteroidea</taxon>
        <taxon>Neodiplogasteridae</taxon>
        <taxon>Pristionchus</taxon>
    </lineage>
</organism>
<feature type="compositionally biased region" description="Basic and acidic residues" evidence="1">
    <location>
        <begin position="41"/>
        <end position="57"/>
    </location>
</feature>
<feature type="compositionally biased region" description="Basic and acidic residues" evidence="1">
    <location>
        <begin position="81"/>
        <end position="94"/>
    </location>
</feature>
<dbReference type="EnsemblMetazoa" id="PPA46773.1">
    <property type="protein sequence ID" value="PPA46773.1"/>
    <property type="gene ID" value="WBGene00304552"/>
</dbReference>